<dbReference type="InterPro" id="IPR004629">
    <property type="entry name" value="WecG_TagA_CpsF"/>
</dbReference>
<dbReference type="NCBIfam" id="TIGR00696">
    <property type="entry name" value="wecG_tagA_cpsF"/>
    <property type="match status" value="1"/>
</dbReference>
<proteinExistence type="predicted"/>
<keyword evidence="1" id="KW-0328">Glycosyltransferase</keyword>
<gene>
    <name evidence="3" type="ORF">MTO99_11140</name>
</gene>
<evidence type="ECO:0000256" key="1">
    <source>
        <dbReference type="ARBA" id="ARBA00022676"/>
    </source>
</evidence>
<dbReference type="PANTHER" id="PTHR34136:SF1">
    <property type="entry name" value="UDP-N-ACETYL-D-MANNOSAMINURONIC ACID TRANSFERASE"/>
    <property type="match status" value="1"/>
</dbReference>
<reference evidence="3 4" key="1">
    <citation type="submission" date="2022-03" db="EMBL/GenBank/DDBJ databases">
        <title>Mucilaginibacter sp. isolated from the gut of Protaetia brevitarsis seulensis larvae.</title>
        <authorList>
            <person name="Won M."/>
            <person name="Kim S.-J."/>
            <person name="Kwon S.-W."/>
        </authorList>
    </citation>
    <scope>NUCLEOTIDE SEQUENCE [LARGE SCALE GENOMIC DNA]</scope>
    <source>
        <strain evidence="3 4">CFWR-12</strain>
    </source>
</reference>
<dbReference type="PANTHER" id="PTHR34136">
    <property type="match status" value="1"/>
</dbReference>
<organism evidence="3 4">
    <name type="scientific">Agromyces larvae</name>
    <dbReference type="NCBI Taxonomy" id="2929802"/>
    <lineage>
        <taxon>Bacteria</taxon>
        <taxon>Bacillati</taxon>
        <taxon>Actinomycetota</taxon>
        <taxon>Actinomycetes</taxon>
        <taxon>Micrococcales</taxon>
        <taxon>Microbacteriaceae</taxon>
        <taxon>Agromyces</taxon>
    </lineage>
</organism>
<sequence length="272" mass="29322">MTLIERREAEPGAASAIRRVRLGGVPVDLCSLDEAVELVSRRATSGGDRPLAVVSVNLDHLHHFGDGRALNGAFGLREGRRSAIEWLHLIDGAPIAAHAQRLTGRPHPRLAGSDLIAPVLERAEREGAAIGFLGGSPDTHAALSESLREHYPRLRVAGLWAPDRADLLDADRSADLAAEIAAAQVSVLVVCLGKPRQELWIDRFGAETGANVLLAFGAVVDFLAGRVSRAPTWVADAGLEWAWRLALEPRRLFRRYVVQGPGAYAMLRRAGT</sequence>
<dbReference type="Pfam" id="PF03808">
    <property type="entry name" value="Glyco_tran_WecG"/>
    <property type="match status" value="1"/>
</dbReference>
<evidence type="ECO:0000313" key="3">
    <source>
        <dbReference type="EMBL" id="UOE42745.1"/>
    </source>
</evidence>
<dbReference type="RefSeq" id="WP_243553677.1">
    <property type="nucleotide sequence ID" value="NZ_CP094528.1"/>
</dbReference>
<name>A0ABY4C1U1_9MICO</name>
<dbReference type="CDD" id="cd06533">
    <property type="entry name" value="Glyco_transf_WecG_TagA"/>
    <property type="match status" value="1"/>
</dbReference>
<keyword evidence="4" id="KW-1185">Reference proteome</keyword>
<keyword evidence="2" id="KW-0808">Transferase</keyword>
<evidence type="ECO:0000256" key="2">
    <source>
        <dbReference type="ARBA" id="ARBA00022679"/>
    </source>
</evidence>
<dbReference type="Proteomes" id="UP000832097">
    <property type="component" value="Chromosome"/>
</dbReference>
<accession>A0ABY4C1U1</accession>
<protein>
    <submittedName>
        <fullName evidence="3">WecB/TagA/CpsF family glycosyltransferase</fullName>
    </submittedName>
</protein>
<evidence type="ECO:0000313" key="4">
    <source>
        <dbReference type="Proteomes" id="UP000832097"/>
    </source>
</evidence>
<dbReference type="EMBL" id="CP094528">
    <property type="protein sequence ID" value="UOE42745.1"/>
    <property type="molecule type" value="Genomic_DNA"/>
</dbReference>